<organism evidence="1 2">
    <name type="scientific">Gossypium lobatum</name>
    <dbReference type="NCBI Taxonomy" id="34289"/>
    <lineage>
        <taxon>Eukaryota</taxon>
        <taxon>Viridiplantae</taxon>
        <taxon>Streptophyta</taxon>
        <taxon>Embryophyta</taxon>
        <taxon>Tracheophyta</taxon>
        <taxon>Spermatophyta</taxon>
        <taxon>Magnoliopsida</taxon>
        <taxon>eudicotyledons</taxon>
        <taxon>Gunneridae</taxon>
        <taxon>Pentapetalae</taxon>
        <taxon>rosids</taxon>
        <taxon>malvids</taxon>
        <taxon>Malvales</taxon>
        <taxon>Malvaceae</taxon>
        <taxon>Malvoideae</taxon>
        <taxon>Gossypium</taxon>
    </lineage>
</organism>
<keyword evidence="2" id="KW-1185">Reference proteome</keyword>
<dbReference type="EMBL" id="JABEZX010000009">
    <property type="protein sequence ID" value="MBA0567317.1"/>
    <property type="molecule type" value="Genomic_DNA"/>
</dbReference>
<reference evidence="1 2" key="1">
    <citation type="journal article" date="2019" name="Genome Biol. Evol.">
        <title>Insights into the evolution of the New World diploid cottons (Gossypium, subgenus Houzingenia) based on genome sequencing.</title>
        <authorList>
            <person name="Grover C.E."/>
            <person name="Arick M.A. 2nd"/>
            <person name="Thrash A."/>
            <person name="Conover J.L."/>
            <person name="Sanders W.S."/>
            <person name="Peterson D.G."/>
            <person name="Frelichowski J.E."/>
            <person name="Scheffler J.A."/>
            <person name="Scheffler B.E."/>
            <person name="Wendel J.F."/>
        </authorList>
    </citation>
    <scope>NUCLEOTIDE SEQUENCE [LARGE SCALE GENOMIC DNA]</scope>
    <source>
        <strain evidence="1">157</strain>
        <tissue evidence="1">Leaf</tissue>
    </source>
</reference>
<feature type="non-terminal residue" evidence="1">
    <location>
        <position position="1"/>
    </location>
</feature>
<dbReference type="Proteomes" id="UP000593572">
    <property type="component" value="Unassembled WGS sequence"/>
</dbReference>
<comment type="caution">
    <text evidence="1">The sequence shown here is derived from an EMBL/GenBank/DDBJ whole genome shotgun (WGS) entry which is preliminary data.</text>
</comment>
<dbReference type="AlphaFoldDB" id="A0A7J8MRF5"/>
<accession>A0A7J8MRF5</accession>
<evidence type="ECO:0000313" key="1">
    <source>
        <dbReference type="EMBL" id="MBA0567317.1"/>
    </source>
</evidence>
<protein>
    <submittedName>
        <fullName evidence="1">Uncharacterized protein</fullName>
    </submittedName>
</protein>
<sequence>DLDHLHKIDLRGETRGRLANIPQKQAVSTAGFKSSRQVVVGGQDEGQSILGREMETRRDQNLFYLYRRTRLSCNLQ</sequence>
<feature type="non-terminal residue" evidence="1">
    <location>
        <position position="76"/>
    </location>
</feature>
<gene>
    <name evidence="1" type="ORF">Golob_012062</name>
</gene>
<evidence type="ECO:0000313" key="2">
    <source>
        <dbReference type="Proteomes" id="UP000593572"/>
    </source>
</evidence>
<name>A0A7J8MRF5_9ROSI</name>
<proteinExistence type="predicted"/>